<comment type="caution">
    <text evidence="6">The sequence shown here is derived from an EMBL/GenBank/DDBJ whole genome shotgun (WGS) entry which is preliminary data.</text>
</comment>
<keyword evidence="3" id="KW-0539">Nucleus</keyword>
<feature type="region of interest" description="Disordered" evidence="4">
    <location>
        <begin position="46"/>
        <end position="76"/>
    </location>
</feature>
<organism evidence="6 7">
    <name type="scientific">Salvia divinorum</name>
    <name type="common">Maria pastora</name>
    <name type="synonym">Diviner's sage</name>
    <dbReference type="NCBI Taxonomy" id="28513"/>
    <lineage>
        <taxon>Eukaryota</taxon>
        <taxon>Viridiplantae</taxon>
        <taxon>Streptophyta</taxon>
        <taxon>Embryophyta</taxon>
        <taxon>Tracheophyta</taxon>
        <taxon>Spermatophyta</taxon>
        <taxon>Magnoliopsida</taxon>
        <taxon>eudicotyledons</taxon>
        <taxon>Gunneridae</taxon>
        <taxon>Pentapetalae</taxon>
        <taxon>asterids</taxon>
        <taxon>lamiids</taxon>
        <taxon>Lamiales</taxon>
        <taxon>Lamiaceae</taxon>
        <taxon>Nepetoideae</taxon>
        <taxon>Mentheae</taxon>
        <taxon>Salviinae</taxon>
        <taxon>Salvia</taxon>
        <taxon>Salvia subgen. Calosphace</taxon>
    </lineage>
</organism>
<name>A0ABD1GV92_SALDI</name>
<sequence length="195" mass="22401">MDHYQYLVGLELDQITTDKPITTIMNYSNLDHEALVKNNAEEIMMRNPSSSSSSSPPIVNENPSLKSAADGVWNDTTKDPFGTTKIDEECIMKWQRLEMMQIVQTESKVLENGVESGKKVECLERRQRRMIKNRESAARSRARKQAYINQLQDKASQLQTSNKLLKKRKEVHTMLNSSSISAPIYRLRRINSAHF</sequence>
<dbReference type="AlphaFoldDB" id="A0ABD1GV92"/>
<dbReference type="FunFam" id="1.20.5.170:FF:000036">
    <property type="entry name" value="ABSCISIC ACID-INSENSITIVE 5-like protein 2"/>
    <property type="match status" value="1"/>
</dbReference>
<evidence type="ECO:0000256" key="2">
    <source>
        <dbReference type="ARBA" id="ARBA00023125"/>
    </source>
</evidence>
<feature type="compositionally biased region" description="Low complexity" evidence="4">
    <location>
        <begin position="48"/>
        <end position="57"/>
    </location>
</feature>
<dbReference type="PROSITE" id="PS50217">
    <property type="entry name" value="BZIP"/>
    <property type="match status" value="1"/>
</dbReference>
<gene>
    <name evidence="6" type="ORF">AAHA92_23560</name>
</gene>
<dbReference type="PANTHER" id="PTHR22952">
    <property type="entry name" value="CAMP-RESPONSE ELEMENT BINDING PROTEIN-RELATED"/>
    <property type="match status" value="1"/>
</dbReference>
<keyword evidence="7" id="KW-1185">Reference proteome</keyword>
<evidence type="ECO:0000313" key="7">
    <source>
        <dbReference type="Proteomes" id="UP001567538"/>
    </source>
</evidence>
<dbReference type="GO" id="GO:0003677">
    <property type="term" value="F:DNA binding"/>
    <property type="evidence" value="ECO:0007669"/>
    <property type="project" value="UniProtKB-KW"/>
</dbReference>
<dbReference type="InterPro" id="IPR004827">
    <property type="entry name" value="bZIP"/>
</dbReference>
<keyword evidence="2" id="KW-0238">DNA-binding</keyword>
<accession>A0ABD1GV92</accession>
<dbReference type="SUPFAM" id="SSF57959">
    <property type="entry name" value="Leucine zipper domain"/>
    <property type="match status" value="1"/>
</dbReference>
<dbReference type="GO" id="GO:0005634">
    <property type="term" value="C:nucleus"/>
    <property type="evidence" value="ECO:0007669"/>
    <property type="project" value="UniProtKB-SubCell"/>
</dbReference>
<dbReference type="InterPro" id="IPR046347">
    <property type="entry name" value="bZIP_sf"/>
</dbReference>
<dbReference type="EMBL" id="JBEAFC010000008">
    <property type="protein sequence ID" value="KAL1547038.1"/>
    <property type="molecule type" value="Genomic_DNA"/>
</dbReference>
<evidence type="ECO:0000256" key="3">
    <source>
        <dbReference type="ARBA" id="ARBA00023242"/>
    </source>
</evidence>
<dbReference type="Pfam" id="PF00170">
    <property type="entry name" value="bZIP_1"/>
    <property type="match status" value="1"/>
</dbReference>
<evidence type="ECO:0000259" key="5">
    <source>
        <dbReference type="PROSITE" id="PS50217"/>
    </source>
</evidence>
<evidence type="ECO:0000256" key="1">
    <source>
        <dbReference type="ARBA" id="ARBA00004123"/>
    </source>
</evidence>
<evidence type="ECO:0000313" key="6">
    <source>
        <dbReference type="EMBL" id="KAL1547038.1"/>
    </source>
</evidence>
<dbReference type="PANTHER" id="PTHR22952:SF175">
    <property type="entry name" value="PROTEIN ABSCISIC ACID-INSENSITIVE 5"/>
    <property type="match status" value="1"/>
</dbReference>
<comment type="subcellular location">
    <subcellularLocation>
        <location evidence="1">Nucleus</location>
    </subcellularLocation>
</comment>
<proteinExistence type="predicted"/>
<dbReference type="SMART" id="SM00338">
    <property type="entry name" value="BRLZ"/>
    <property type="match status" value="1"/>
</dbReference>
<dbReference type="Proteomes" id="UP001567538">
    <property type="component" value="Unassembled WGS sequence"/>
</dbReference>
<dbReference type="CDD" id="cd14707">
    <property type="entry name" value="bZIP_plant_BZIP46"/>
    <property type="match status" value="1"/>
</dbReference>
<reference evidence="6 7" key="1">
    <citation type="submission" date="2024-06" db="EMBL/GenBank/DDBJ databases">
        <title>A chromosome level genome sequence of Diviner's sage (Salvia divinorum).</title>
        <authorList>
            <person name="Ford S.A."/>
            <person name="Ro D.-K."/>
            <person name="Ness R.W."/>
            <person name="Phillips M.A."/>
        </authorList>
    </citation>
    <scope>NUCLEOTIDE SEQUENCE [LARGE SCALE GENOMIC DNA]</scope>
    <source>
        <strain evidence="6">SAF-2024a</strain>
        <tissue evidence="6">Leaf</tissue>
    </source>
</reference>
<dbReference type="PROSITE" id="PS00036">
    <property type="entry name" value="BZIP_BASIC"/>
    <property type="match status" value="1"/>
</dbReference>
<feature type="domain" description="BZIP" evidence="5">
    <location>
        <begin position="123"/>
        <end position="168"/>
    </location>
</feature>
<protein>
    <recommendedName>
        <fullName evidence="5">BZIP domain-containing protein</fullName>
    </recommendedName>
</protein>
<dbReference type="InterPro" id="IPR043452">
    <property type="entry name" value="BZIP46-like"/>
</dbReference>
<evidence type="ECO:0000256" key="4">
    <source>
        <dbReference type="SAM" id="MobiDB-lite"/>
    </source>
</evidence>
<dbReference type="Gene3D" id="1.20.5.170">
    <property type="match status" value="1"/>
</dbReference>